<dbReference type="PANTHER" id="PTHR35563">
    <property type="entry name" value="BARREL METAL-DEPENDENT HYDROLASE, PUTATIVE (AFU_ORTHOLOGUE AFUA_1G16240)-RELATED"/>
    <property type="match status" value="1"/>
</dbReference>
<dbReference type="EMBL" id="JBAKBE010000013">
    <property type="protein sequence ID" value="MEH0098307.1"/>
    <property type="molecule type" value="Genomic_DNA"/>
</dbReference>
<comment type="caution">
    <text evidence="2">The sequence shown here is derived from an EMBL/GenBank/DDBJ whole genome shotgun (WGS) entry which is preliminary data.</text>
</comment>
<dbReference type="Proteomes" id="UP001380822">
    <property type="component" value="Unassembled WGS sequence"/>
</dbReference>
<keyword evidence="3" id="KW-1185">Reference proteome</keyword>
<gene>
    <name evidence="2" type="ORF">V6L76_18735</name>
</gene>
<dbReference type="InterPro" id="IPR006680">
    <property type="entry name" value="Amidohydro-rel"/>
</dbReference>
<evidence type="ECO:0000313" key="3">
    <source>
        <dbReference type="Proteomes" id="UP001380822"/>
    </source>
</evidence>
<dbReference type="InterPro" id="IPR032466">
    <property type="entry name" value="Metal_Hydrolase"/>
</dbReference>
<organism evidence="2 3">
    <name type="scientific">Pannonibacter anstelovis</name>
    <dbReference type="NCBI Taxonomy" id="3121537"/>
    <lineage>
        <taxon>Bacteria</taxon>
        <taxon>Pseudomonadati</taxon>
        <taxon>Pseudomonadota</taxon>
        <taxon>Alphaproteobacteria</taxon>
        <taxon>Hyphomicrobiales</taxon>
        <taxon>Stappiaceae</taxon>
        <taxon>Pannonibacter</taxon>
    </lineage>
</organism>
<evidence type="ECO:0000259" key="1">
    <source>
        <dbReference type="Pfam" id="PF04909"/>
    </source>
</evidence>
<dbReference type="InterPro" id="IPR052358">
    <property type="entry name" value="Aro_Compnd_Degr_Hydrolases"/>
</dbReference>
<name>A0ABU7ZT99_9HYPH</name>
<dbReference type="Pfam" id="PF04909">
    <property type="entry name" value="Amidohydro_2"/>
    <property type="match status" value="1"/>
</dbReference>
<dbReference type="RefSeq" id="WP_334252733.1">
    <property type="nucleotide sequence ID" value="NZ_JBAKBE010000013.1"/>
</dbReference>
<evidence type="ECO:0000313" key="2">
    <source>
        <dbReference type="EMBL" id="MEH0098307.1"/>
    </source>
</evidence>
<feature type="domain" description="Amidohydrolase-related" evidence="1">
    <location>
        <begin position="5"/>
        <end position="239"/>
    </location>
</feature>
<dbReference type="Gene3D" id="3.20.20.140">
    <property type="entry name" value="Metal-dependent hydrolases"/>
    <property type="match status" value="1"/>
</dbReference>
<protein>
    <submittedName>
        <fullName evidence="2">Amidohydrolase family protein</fullName>
    </submittedName>
</protein>
<reference evidence="2 3" key="1">
    <citation type="submission" date="2024-02" db="EMBL/GenBank/DDBJ databases">
        <title>A new putative Pannonibacter species isolated from two cases of bloodstream infections in paediatric patients.</title>
        <authorList>
            <person name="Castellana S."/>
            <person name="De Laurentiis V."/>
            <person name="Grassi M."/>
            <person name="De Leonardis F."/>
            <person name="Mosca A."/>
            <person name="De Carlo C."/>
            <person name="Sparapano E."/>
            <person name="Ronga L."/>
            <person name="Santacroce L."/>
            <person name="Chironna M."/>
            <person name="De Robertis A."/>
            <person name="Bianco A."/>
            <person name="Del Sambro L."/>
            <person name="Capozzi L."/>
            <person name="Parisi A."/>
        </authorList>
    </citation>
    <scope>NUCLEOTIDE SEQUENCE [LARGE SCALE GENOMIC DNA]</scope>
    <source>
        <strain evidence="2 3">Pt2</strain>
    </source>
</reference>
<proteinExistence type="predicted"/>
<sequence>MIQFDCHAHVYETVSIKAGARYVPSRSAPLSDWLAHQAAHGLKGGVIVQVSFLGTDNSEMCAALGKLDRNRFAGVGVVPLDVADEELDRLVAAGMRGVRWNLVSGAPRPDPGDAAVRAFLRKLRERTLHLEVHLEGDVLAPLLPALVDLGVNIVVDHFGLPSHPKPSEDPFIEAVRNLWDREALYLKFSAPYRTAFDVRPHAEELLSLLPAHHVVWGSDWPHTRHEDRTSYAENFDIAKKIDSVFDMVAPYKLYGIRLERG</sequence>
<dbReference type="PANTHER" id="PTHR35563:SF2">
    <property type="entry name" value="BARREL METAL-DEPENDENT HYDROLASE, PUTATIVE (AFU_ORTHOLOGUE AFUA_1G16240)-RELATED"/>
    <property type="match status" value="1"/>
</dbReference>
<dbReference type="SUPFAM" id="SSF51556">
    <property type="entry name" value="Metallo-dependent hydrolases"/>
    <property type="match status" value="1"/>
</dbReference>
<accession>A0ABU7ZT99</accession>